<dbReference type="AlphaFoldDB" id="A0AA45ZHY2"/>
<dbReference type="Proteomes" id="UP000078419">
    <property type="component" value="Unassembled WGS sequence"/>
</dbReference>
<sequence>MGLAPDWPHLSYCLSIQNRTHAYLDKGKALVLSKLERATAMRPLSELRVSGWILKLCLATKLQHPMERIRLPVSLCWVCSFTNRGLSIGAKNVPDRVKFTRALLQRKDWSMWFCLPLCVWVPGLSPSFMETSPEKRSPRSAFAPGWEAEFA</sequence>
<accession>A0AA45ZHY2</accession>
<comment type="caution">
    <text evidence="1">The sequence shown here is derived from an EMBL/GenBank/DDBJ whole genome shotgun (WGS) entry which is preliminary data.</text>
</comment>
<reference evidence="2" key="1">
    <citation type="submission" date="2016-03" db="EMBL/GenBank/DDBJ databases">
        <authorList>
            <person name="Loux Valentin"/>
        </authorList>
    </citation>
    <scope>NUCLEOTIDE SEQUENCE [LARGE SCALE GENOMIC DNA]</scope>
    <source>
        <strain evidence="2">C1</strain>
    </source>
</reference>
<evidence type="ECO:0000313" key="2">
    <source>
        <dbReference type="Proteomes" id="UP000078419"/>
    </source>
</evidence>
<proteinExistence type="predicted"/>
<protein>
    <submittedName>
        <fullName evidence="1">Uncharacterized protein</fullName>
    </submittedName>
</protein>
<organism evidence="1 2">
    <name type="scientific">Anaplasma phagocytophilum</name>
    <name type="common">Ehrlichia phagocytophila</name>
    <dbReference type="NCBI Taxonomy" id="948"/>
    <lineage>
        <taxon>Bacteria</taxon>
        <taxon>Pseudomonadati</taxon>
        <taxon>Pseudomonadota</taxon>
        <taxon>Alphaproteobacteria</taxon>
        <taxon>Rickettsiales</taxon>
        <taxon>Anaplasmataceae</taxon>
        <taxon>Anaplasma</taxon>
        <taxon>phagocytophilum group</taxon>
    </lineage>
</organism>
<gene>
    <name evidence="1" type="ORF">ANAPC1_01187</name>
</gene>
<name>A0AA45ZHY2_ANAPH</name>
<evidence type="ECO:0000313" key="1">
    <source>
        <dbReference type="EMBL" id="SBO14817.1"/>
    </source>
</evidence>
<dbReference type="EMBL" id="FLLR01000078">
    <property type="protein sequence ID" value="SBO14817.1"/>
    <property type="molecule type" value="Genomic_DNA"/>
</dbReference>